<dbReference type="STRING" id="1817824.A2751_03820"/>
<evidence type="ECO:0000313" key="3">
    <source>
        <dbReference type="Proteomes" id="UP000176864"/>
    </source>
</evidence>
<protein>
    <submittedName>
        <fullName evidence="2">Uncharacterized protein</fullName>
    </submittedName>
</protein>
<feature type="compositionally biased region" description="Polar residues" evidence="1">
    <location>
        <begin position="59"/>
        <end position="75"/>
    </location>
</feature>
<reference evidence="2 3" key="1">
    <citation type="journal article" date="2016" name="Nat. Commun.">
        <title>Thousands of microbial genomes shed light on interconnected biogeochemical processes in an aquifer system.</title>
        <authorList>
            <person name="Anantharaman K."/>
            <person name="Brown C.T."/>
            <person name="Hug L.A."/>
            <person name="Sharon I."/>
            <person name="Castelle C.J."/>
            <person name="Probst A.J."/>
            <person name="Thomas B.C."/>
            <person name="Singh A."/>
            <person name="Wilkins M.J."/>
            <person name="Karaoz U."/>
            <person name="Brodie E.L."/>
            <person name="Williams K.H."/>
            <person name="Hubbard S.S."/>
            <person name="Banfield J.F."/>
        </authorList>
    </citation>
    <scope>NUCLEOTIDE SEQUENCE [LARGE SCALE GENOMIC DNA]</scope>
</reference>
<name>A0A1F5NL64_9BACT</name>
<organism evidence="2 3">
    <name type="scientific">Candidatus Doudnabacteria bacterium RIFCSPHIGHO2_01_FULL_46_14</name>
    <dbReference type="NCBI Taxonomy" id="1817824"/>
    <lineage>
        <taxon>Bacteria</taxon>
        <taxon>Candidatus Doudnaibacteriota</taxon>
    </lineage>
</organism>
<accession>A0A1F5NL64</accession>
<comment type="caution">
    <text evidence="2">The sequence shown here is derived from an EMBL/GenBank/DDBJ whole genome shotgun (WGS) entry which is preliminary data.</text>
</comment>
<dbReference type="AlphaFoldDB" id="A0A1F5NL64"/>
<dbReference type="Proteomes" id="UP000176864">
    <property type="component" value="Unassembled WGS sequence"/>
</dbReference>
<gene>
    <name evidence="2" type="ORF">A2751_03820</name>
</gene>
<evidence type="ECO:0000256" key="1">
    <source>
        <dbReference type="SAM" id="MobiDB-lite"/>
    </source>
</evidence>
<sequence length="400" mass="44373">MRNKIIIAILGLVVAGMVAYKITSLSHVPSRGGEKEGAAESVQDFVNQTFVDNRGADVATSTTPSQPSHRPNTADPSPEPGEGNNVAGAVCTGAEQSDFDCYQLYYQGIVKDQGLAIAFADLRKRYGENSYVQSQCHPLTHVIGNEAAKKFADVADAYAQGDAFCWSGYYHGVLEGIIGRIGLGKLNSQMDDICKSLAQKSRYSFDHYNCVHGLGHGVMAIYDNELFESLEVCDKVSDSWERSSCWSGAFMENVIVDNKYHFSKYLKPEDPLYPCNAVGENYRGICYLMQTSYMLKVTNGDFARVFELCSTVEEIHRNTCYQSLGRDVSGRSLSNVAQTKLNCGLGKTIDQREHCIIGAVKDFISYLHDDVRAKELCEVMDEQKLKDTCYSTADSYYKLF</sequence>
<proteinExistence type="predicted"/>
<evidence type="ECO:0000313" key="2">
    <source>
        <dbReference type="EMBL" id="OGE78252.1"/>
    </source>
</evidence>
<dbReference type="EMBL" id="MFEK01000014">
    <property type="protein sequence ID" value="OGE78252.1"/>
    <property type="molecule type" value="Genomic_DNA"/>
</dbReference>
<feature type="region of interest" description="Disordered" evidence="1">
    <location>
        <begin position="57"/>
        <end position="88"/>
    </location>
</feature>